<name>A0A3E0U129_9GAMM</name>
<feature type="domain" description="N-acetyltransferase" evidence="1">
    <location>
        <begin position="27"/>
        <end position="148"/>
    </location>
</feature>
<evidence type="ECO:0000313" key="3">
    <source>
        <dbReference type="Proteomes" id="UP000256899"/>
    </source>
</evidence>
<dbReference type="Gene3D" id="3.40.630.30">
    <property type="match status" value="1"/>
</dbReference>
<organism evidence="2 3">
    <name type="scientific">Thalassotalea euphylliae</name>
    <dbReference type="NCBI Taxonomy" id="1655234"/>
    <lineage>
        <taxon>Bacteria</taxon>
        <taxon>Pseudomonadati</taxon>
        <taxon>Pseudomonadota</taxon>
        <taxon>Gammaproteobacteria</taxon>
        <taxon>Alteromonadales</taxon>
        <taxon>Colwelliaceae</taxon>
        <taxon>Thalassotalea</taxon>
    </lineage>
</organism>
<proteinExistence type="predicted"/>
<dbReference type="RefSeq" id="WP_116014511.1">
    <property type="nucleotide sequence ID" value="NZ_QUOT01000001.1"/>
</dbReference>
<reference evidence="3" key="1">
    <citation type="submission" date="2018-08" db="EMBL/GenBank/DDBJ databases">
        <title>Thalassotalea euphylliae genome.</title>
        <authorList>
            <person name="Summers S."/>
            <person name="Rice S.A."/>
            <person name="Freckelton M.L."/>
            <person name="Nedved B.T."/>
            <person name="Hadfield M.G."/>
        </authorList>
    </citation>
    <scope>NUCLEOTIDE SEQUENCE [LARGE SCALE GENOMIC DNA]</scope>
    <source>
        <strain evidence="3">H3</strain>
    </source>
</reference>
<dbReference type="EMBL" id="QUOT01000001">
    <property type="protein sequence ID" value="REL30283.1"/>
    <property type="molecule type" value="Genomic_DNA"/>
</dbReference>
<dbReference type="AlphaFoldDB" id="A0A3E0U129"/>
<sequence length="231" mass="26922">MIKPLDVFIAGEVMDLCVPTEEFARDSNWYKWFNDKKITRYLDQGVFPNTPAGQVAFFTQQHQERLILIVANKQGEYMGVVSLSCIDLVKKHCVIALVVDSKVDKRNSPFIALEAIARISEHAFEYLGITRIEAGQHIDLTGWQQRMELVGYKFEGIHRNKFVKGMEVTNEATIACLLEDYHYISKFRGGLWDSAEKMKTRYKNLPQKAFMDLYNEFYRENSDYYEQLFSN</sequence>
<dbReference type="GO" id="GO:0016747">
    <property type="term" value="F:acyltransferase activity, transferring groups other than amino-acyl groups"/>
    <property type="evidence" value="ECO:0007669"/>
    <property type="project" value="InterPro"/>
</dbReference>
<dbReference type="InterPro" id="IPR016181">
    <property type="entry name" value="Acyl_CoA_acyltransferase"/>
</dbReference>
<comment type="caution">
    <text evidence="2">The sequence shown here is derived from an EMBL/GenBank/DDBJ whole genome shotgun (WGS) entry which is preliminary data.</text>
</comment>
<dbReference type="SUPFAM" id="SSF55729">
    <property type="entry name" value="Acyl-CoA N-acyltransferases (Nat)"/>
    <property type="match status" value="1"/>
</dbReference>
<dbReference type="InterPro" id="IPR000182">
    <property type="entry name" value="GNAT_dom"/>
</dbReference>
<dbReference type="Proteomes" id="UP000256899">
    <property type="component" value="Unassembled WGS sequence"/>
</dbReference>
<dbReference type="Pfam" id="PF13302">
    <property type="entry name" value="Acetyltransf_3"/>
    <property type="match status" value="1"/>
</dbReference>
<evidence type="ECO:0000313" key="2">
    <source>
        <dbReference type="EMBL" id="REL30283.1"/>
    </source>
</evidence>
<protein>
    <submittedName>
        <fullName evidence="2">N-acetyltransferase</fullName>
    </submittedName>
</protein>
<gene>
    <name evidence="2" type="ORF">DXX94_05940</name>
</gene>
<evidence type="ECO:0000259" key="1">
    <source>
        <dbReference type="Pfam" id="PF13302"/>
    </source>
</evidence>
<accession>A0A3E0U129</accession>
<keyword evidence="2" id="KW-0808">Transferase</keyword>
<keyword evidence="3" id="KW-1185">Reference proteome</keyword>